<dbReference type="AlphaFoldDB" id="A0A0F7SQB5"/>
<feature type="domain" description="SAICAR synthetase/ADE2 N-terminal" evidence="10">
    <location>
        <begin position="12"/>
        <end position="278"/>
    </location>
</feature>
<dbReference type="GO" id="GO:0004639">
    <property type="term" value="F:phosphoribosylaminoimidazolesuccinocarboxamide synthase activity"/>
    <property type="evidence" value="ECO:0007669"/>
    <property type="project" value="UniProtKB-EC"/>
</dbReference>
<evidence type="ECO:0000256" key="9">
    <source>
        <dbReference type="ARBA" id="ARBA00030409"/>
    </source>
</evidence>
<dbReference type="EC" id="6.3.2.6" evidence="3"/>
<protein>
    <recommendedName>
        <fullName evidence="4">Phosphoribosylaminoimidazole-succinocarboxamide synthase</fullName>
        <ecNumber evidence="3">6.3.2.6</ecNumber>
    </recommendedName>
    <alternativeName>
        <fullName evidence="9">SAICAR synthetase</fullName>
    </alternativeName>
</protein>
<dbReference type="FunFam" id="3.30.470.20:FF:000015">
    <property type="entry name" value="Phosphoribosylaminoimidazole-succinocarboxamide synthase"/>
    <property type="match status" value="1"/>
</dbReference>
<dbReference type="CDD" id="cd01414">
    <property type="entry name" value="SAICAR_synt_Sc"/>
    <property type="match status" value="1"/>
</dbReference>
<dbReference type="PROSITE" id="PS01058">
    <property type="entry name" value="SAICAR_SYNTHETASE_2"/>
    <property type="match status" value="1"/>
</dbReference>
<dbReference type="EMBL" id="LN483142">
    <property type="protein sequence ID" value="CED82755.1"/>
    <property type="molecule type" value="Genomic_DNA"/>
</dbReference>
<dbReference type="GO" id="GO:0005737">
    <property type="term" value="C:cytoplasm"/>
    <property type="evidence" value="ECO:0007669"/>
    <property type="project" value="TreeGrafter"/>
</dbReference>
<dbReference type="PANTHER" id="PTHR43700">
    <property type="entry name" value="PHOSPHORIBOSYLAMINOIMIDAZOLE-SUCCINOCARBOXAMIDE SYNTHASE"/>
    <property type="match status" value="1"/>
</dbReference>
<dbReference type="Pfam" id="PF01259">
    <property type="entry name" value="SAICAR_synt"/>
    <property type="match status" value="1"/>
</dbReference>
<keyword evidence="6" id="KW-0547">Nucleotide-binding</keyword>
<evidence type="ECO:0000256" key="1">
    <source>
        <dbReference type="ARBA" id="ARBA00004672"/>
    </source>
</evidence>
<dbReference type="InterPro" id="IPR018236">
    <property type="entry name" value="SAICAR_synthetase_CS"/>
</dbReference>
<comment type="similarity">
    <text evidence="2">Belongs to the SAICAR synthetase family.</text>
</comment>
<accession>A0A0F7SQB5</accession>
<evidence type="ECO:0000256" key="6">
    <source>
        <dbReference type="ARBA" id="ARBA00022741"/>
    </source>
</evidence>
<dbReference type="Gene3D" id="3.30.470.20">
    <property type="entry name" value="ATP-grasp fold, B domain"/>
    <property type="match status" value="1"/>
</dbReference>
<evidence type="ECO:0000256" key="7">
    <source>
        <dbReference type="ARBA" id="ARBA00022755"/>
    </source>
</evidence>
<dbReference type="PROSITE" id="PS01057">
    <property type="entry name" value="SAICAR_SYNTHETASE_1"/>
    <property type="match status" value="1"/>
</dbReference>
<sequence>MIETNCPDLTLIARGKVRDIYSIPDDDSTLLFVATDRISAYDVILGNSIPEKGKLLTNLSLFWFDKLGSIIPNHLVLPRPSAAPSSGSFDDFPASVQKYRDQLEGRSMIVKKCEVIKIEAIVRGYITGSGWAEYKKSGTVHGIQLPKGLVESQKLPEALFTPSTKADQGDHDENIHPSKVTEMYGPQLAAEIERVAVALYTTAAKHAESVGLILADTKFEFGLLPNPADPSSPGQLILIDEVLTPDSSRYWSLAAYAPGGPQESFDKQFLRDWLVAEGKKGVDGVTLPEDIVSRTAGRYREAFERVTGVKFE</sequence>
<dbReference type="NCBIfam" id="TIGR00081">
    <property type="entry name" value="purC"/>
    <property type="match status" value="1"/>
</dbReference>
<dbReference type="GO" id="GO:0005524">
    <property type="term" value="F:ATP binding"/>
    <property type="evidence" value="ECO:0007669"/>
    <property type="project" value="UniProtKB-KW"/>
</dbReference>
<comment type="pathway">
    <text evidence="1">Purine metabolism; IMP biosynthesis via de novo pathway; 5-amino-1-(5-phospho-D-ribosyl)imidazole-4-carboxamide from 5-amino-1-(5-phospho-D-ribosyl)imidazole-4-carboxylate: step 1/2.</text>
</comment>
<dbReference type="UniPathway" id="UPA00074">
    <property type="reaction ID" value="UER00131"/>
</dbReference>
<evidence type="ECO:0000256" key="2">
    <source>
        <dbReference type="ARBA" id="ARBA00010190"/>
    </source>
</evidence>
<evidence type="ECO:0000256" key="8">
    <source>
        <dbReference type="ARBA" id="ARBA00022840"/>
    </source>
</evidence>
<name>A0A0F7SQB5_PHARH</name>
<dbReference type="NCBIfam" id="NF010568">
    <property type="entry name" value="PRK13961.1"/>
    <property type="match status" value="1"/>
</dbReference>
<dbReference type="InterPro" id="IPR001636">
    <property type="entry name" value="SAICAR_synth"/>
</dbReference>
<evidence type="ECO:0000259" key="10">
    <source>
        <dbReference type="Pfam" id="PF01259"/>
    </source>
</evidence>
<keyword evidence="8" id="KW-0067">ATP-binding</keyword>
<dbReference type="HAMAP" id="MF_00137">
    <property type="entry name" value="SAICAR_synth"/>
    <property type="match status" value="1"/>
</dbReference>
<keyword evidence="5" id="KW-0436">Ligase</keyword>
<evidence type="ECO:0000256" key="5">
    <source>
        <dbReference type="ARBA" id="ARBA00022598"/>
    </source>
</evidence>
<dbReference type="SUPFAM" id="SSF56104">
    <property type="entry name" value="SAICAR synthase-like"/>
    <property type="match status" value="1"/>
</dbReference>
<dbReference type="Gene3D" id="3.30.200.20">
    <property type="entry name" value="Phosphorylase Kinase, domain 1"/>
    <property type="match status" value="1"/>
</dbReference>
<keyword evidence="7" id="KW-0658">Purine biosynthesis</keyword>
<dbReference type="GO" id="GO:0006189">
    <property type="term" value="P:'de novo' IMP biosynthetic process"/>
    <property type="evidence" value="ECO:0007669"/>
    <property type="project" value="UniProtKB-UniPathway"/>
</dbReference>
<evidence type="ECO:0000313" key="11">
    <source>
        <dbReference type="EMBL" id="CED82755.1"/>
    </source>
</evidence>
<dbReference type="PANTHER" id="PTHR43700:SF1">
    <property type="entry name" value="PHOSPHORIBOSYLAMINOIMIDAZOLE-SUCCINOCARBOXAMIDE SYNTHASE"/>
    <property type="match status" value="1"/>
</dbReference>
<organism evidence="11">
    <name type="scientific">Phaffia rhodozyma</name>
    <name type="common">Yeast</name>
    <name type="synonym">Xanthophyllomyces dendrorhous</name>
    <dbReference type="NCBI Taxonomy" id="264483"/>
    <lineage>
        <taxon>Eukaryota</taxon>
        <taxon>Fungi</taxon>
        <taxon>Dikarya</taxon>
        <taxon>Basidiomycota</taxon>
        <taxon>Agaricomycotina</taxon>
        <taxon>Tremellomycetes</taxon>
        <taxon>Cystofilobasidiales</taxon>
        <taxon>Mrakiaceae</taxon>
        <taxon>Phaffia</taxon>
    </lineage>
</organism>
<dbReference type="InterPro" id="IPR028923">
    <property type="entry name" value="SAICAR_synt/ADE2_N"/>
</dbReference>
<reference evidence="11" key="1">
    <citation type="submission" date="2014-08" db="EMBL/GenBank/DDBJ databases">
        <authorList>
            <person name="Sharma Rahul"/>
            <person name="Thines Marco"/>
        </authorList>
    </citation>
    <scope>NUCLEOTIDE SEQUENCE</scope>
</reference>
<proteinExistence type="inferred from homology"/>
<evidence type="ECO:0000256" key="4">
    <source>
        <dbReference type="ARBA" id="ARBA00016460"/>
    </source>
</evidence>
<evidence type="ECO:0000256" key="3">
    <source>
        <dbReference type="ARBA" id="ARBA00012217"/>
    </source>
</evidence>